<feature type="binding site" evidence="5">
    <location>
        <position position="198"/>
    </location>
    <ligand>
        <name>a divalent metal cation</name>
        <dbReference type="ChEBI" id="CHEBI:60240"/>
        <label>2</label>
    </ligand>
</feature>
<keyword evidence="2" id="KW-0540">Nuclease</keyword>
<evidence type="ECO:0000256" key="4">
    <source>
        <dbReference type="ARBA" id="ARBA00022801"/>
    </source>
</evidence>
<reference evidence="7" key="2">
    <citation type="journal article" date="2013" name="PLoS Genet.">
        <title>Comparative genome structure, secondary metabolite, and effector coding capacity across Cochliobolus pathogens.</title>
        <authorList>
            <person name="Condon B.J."/>
            <person name="Leng Y."/>
            <person name="Wu D."/>
            <person name="Bushley K.E."/>
            <person name="Ohm R.A."/>
            <person name="Otillar R."/>
            <person name="Martin J."/>
            <person name="Schackwitz W."/>
            <person name="Grimwood J."/>
            <person name="MohdZainudin N."/>
            <person name="Xue C."/>
            <person name="Wang R."/>
            <person name="Manning V.A."/>
            <person name="Dhillon B."/>
            <person name="Tu Z.J."/>
            <person name="Steffenson B.J."/>
            <person name="Salamov A."/>
            <person name="Sun H."/>
            <person name="Lowry S."/>
            <person name="LaButti K."/>
            <person name="Han J."/>
            <person name="Copeland A."/>
            <person name="Lindquist E."/>
            <person name="Barry K."/>
            <person name="Schmutz J."/>
            <person name="Baker S.E."/>
            <person name="Ciuffetti L.M."/>
            <person name="Grigoriev I.V."/>
            <person name="Zhong S."/>
            <person name="Turgeon B.G."/>
        </authorList>
    </citation>
    <scope>NUCLEOTIDE SEQUENCE [LARGE SCALE GENOMIC DNA]</scope>
    <source>
        <strain evidence="7">ND90Pr / ATCC 201652</strain>
    </source>
</reference>
<feature type="binding site" evidence="5">
    <location>
        <position position="132"/>
    </location>
    <ligand>
        <name>a divalent metal cation</name>
        <dbReference type="ChEBI" id="CHEBI:60240"/>
        <label>1</label>
    </ligand>
</feature>
<dbReference type="GO" id="GO:0046872">
    <property type="term" value="F:metal ion binding"/>
    <property type="evidence" value="ECO:0007669"/>
    <property type="project" value="UniProtKB-KW"/>
</dbReference>
<feature type="binding site" evidence="5">
    <location>
        <position position="246"/>
    </location>
    <ligand>
        <name>a divalent metal cation</name>
        <dbReference type="ChEBI" id="CHEBI:60240"/>
        <label>1</label>
    </ligand>
</feature>
<dbReference type="GeneID" id="19131388"/>
<dbReference type="PANTHER" id="PTHR10060:SF15">
    <property type="entry name" value="DEOXYRIBONUCLEASE TATDN1"/>
    <property type="match status" value="1"/>
</dbReference>
<dbReference type="Pfam" id="PF01026">
    <property type="entry name" value="TatD_DNase"/>
    <property type="match status" value="1"/>
</dbReference>
<dbReference type="PROSITE" id="PS01090">
    <property type="entry name" value="TATD_2"/>
    <property type="match status" value="1"/>
</dbReference>
<dbReference type="eggNOG" id="KOG3020">
    <property type="taxonomic scope" value="Eukaryota"/>
</dbReference>
<dbReference type="SUPFAM" id="SSF51556">
    <property type="entry name" value="Metallo-dependent hydrolases"/>
    <property type="match status" value="1"/>
</dbReference>
<comment type="similarity">
    <text evidence="1">Belongs to the metallo-dependent hydrolases superfamily. TatD-type hydrolase family.</text>
</comment>
<evidence type="ECO:0000256" key="3">
    <source>
        <dbReference type="ARBA" id="ARBA00022723"/>
    </source>
</evidence>
<sequence length="331" mass="36740">MSSLLDGFPTKAPSAPTQKLGYADVAVTATAKEFAGFYRGKQYHEPDFDAVLDRALAAGVEKVMLTGMYAADVPINIAIARKRPKQCKVTIGVHPYHAVEADEGGEEYYASVSETISRIMEQEPHVLAAFGELGLDYDKLAAAPKDVQIRVFKRQLDMIVAAGWKLPLFLHCRAAFEDFISILESYWEELPLRSGLVHSFVGTTQQMQKLVSMGLHVSINNFAFRDRDSLEMIRDVPLEKLQIETDAPWGEIQASSEVAKAYLQNATKWAWGSKKKDKFSLGDMVKERNESCSMEKVAFVVAGLKGLSVEEVAESAWDNSITMFFLQPMGA</sequence>
<dbReference type="GO" id="GO:0008296">
    <property type="term" value="F:3'-5'-DNA exonuclease activity"/>
    <property type="evidence" value="ECO:0007669"/>
    <property type="project" value="TreeGrafter"/>
</dbReference>
<dbReference type="OMA" id="CCPREVQ"/>
<feature type="binding site" evidence="5">
    <location>
        <position position="171"/>
    </location>
    <ligand>
        <name>a divalent metal cation</name>
        <dbReference type="ChEBI" id="CHEBI:60240"/>
        <label>2</label>
    </ligand>
</feature>
<evidence type="ECO:0000256" key="5">
    <source>
        <dbReference type="PIRSR" id="PIRSR005902-1"/>
    </source>
</evidence>
<dbReference type="AlphaFoldDB" id="M2T0G2"/>
<dbReference type="OrthoDB" id="6079689at2759"/>
<dbReference type="RefSeq" id="XP_007701995.1">
    <property type="nucleotide sequence ID" value="XM_007703805.1"/>
</dbReference>
<dbReference type="PANTHER" id="PTHR10060">
    <property type="entry name" value="TATD FAMILY DEOXYRIBONUCLEASE"/>
    <property type="match status" value="1"/>
</dbReference>
<dbReference type="InterPro" id="IPR050891">
    <property type="entry name" value="TatD-type_Hydrolase"/>
</dbReference>
<dbReference type="InterPro" id="IPR001130">
    <property type="entry name" value="TatD-like"/>
</dbReference>
<dbReference type="InterPro" id="IPR032466">
    <property type="entry name" value="Metal_Hydrolase"/>
</dbReference>
<keyword evidence="4" id="KW-0378">Hydrolase</keyword>
<dbReference type="HOGENOM" id="CLU_031506_1_0_1"/>
<evidence type="ECO:0000313" key="7">
    <source>
        <dbReference type="Proteomes" id="UP000016934"/>
    </source>
</evidence>
<dbReference type="InterPro" id="IPR018228">
    <property type="entry name" value="DNase_TatD-rel_CS"/>
</dbReference>
<proteinExistence type="inferred from homology"/>
<reference evidence="6 7" key="1">
    <citation type="journal article" date="2012" name="PLoS Pathog.">
        <title>Diverse lifestyles and strategies of plant pathogenesis encoded in the genomes of eighteen Dothideomycetes fungi.</title>
        <authorList>
            <person name="Ohm R.A."/>
            <person name="Feau N."/>
            <person name="Henrissat B."/>
            <person name="Schoch C.L."/>
            <person name="Horwitz B.A."/>
            <person name="Barry K.W."/>
            <person name="Condon B.J."/>
            <person name="Copeland A.C."/>
            <person name="Dhillon B."/>
            <person name="Glaser F."/>
            <person name="Hesse C.N."/>
            <person name="Kosti I."/>
            <person name="LaButti K."/>
            <person name="Lindquist E.A."/>
            <person name="Lucas S."/>
            <person name="Salamov A.A."/>
            <person name="Bradshaw R.E."/>
            <person name="Ciuffetti L."/>
            <person name="Hamelin R.C."/>
            <person name="Kema G.H.J."/>
            <person name="Lawrence C."/>
            <person name="Scott J.A."/>
            <person name="Spatafora J.W."/>
            <person name="Turgeon B.G."/>
            <person name="de Wit P.J.G.M."/>
            <person name="Zhong S."/>
            <person name="Goodwin S.B."/>
            <person name="Grigoriev I.V."/>
        </authorList>
    </citation>
    <scope>NUCLEOTIDE SEQUENCE [LARGE SCALE GENOMIC DNA]</scope>
    <source>
        <strain evidence="7">ND90Pr / ATCC 201652</strain>
    </source>
</reference>
<dbReference type="GO" id="GO:0005829">
    <property type="term" value="C:cytosol"/>
    <property type="evidence" value="ECO:0007669"/>
    <property type="project" value="TreeGrafter"/>
</dbReference>
<evidence type="ECO:0008006" key="8">
    <source>
        <dbReference type="Google" id="ProtNLM"/>
    </source>
</evidence>
<dbReference type="PIRSF" id="PIRSF005902">
    <property type="entry name" value="DNase_TatD"/>
    <property type="match status" value="1"/>
</dbReference>
<evidence type="ECO:0000256" key="1">
    <source>
        <dbReference type="ARBA" id="ARBA00009275"/>
    </source>
</evidence>
<evidence type="ECO:0000313" key="6">
    <source>
        <dbReference type="EMBL" id="EMD62681.1"/>
    </source>
</evidence>
<gene>
    <name evidence="6" type="ORF">COCSADRAFT_146707</name>
</gene>
<dbReference type="Gene3D" id="3.20.20.140">
    <property type="entry name" value="Metal-dependent hydrolases"/>
    <property type="match status" value="1"/>
</dbReference>
<evidence type="ECO:0000256" key="2">
    <source>
        <dbReference type="ARBA" id="ARBA00022722"/>
    </source>
</evidence>
<name>M2T0G2_COCSN</name>
<accession>M2T0G2</accession>
<dbReference type="KEGG" id="bsc:COCSADRAFT_146707"/>
<keyword evidence="7" id="KW-1185">Reference proteome</keyword>
<protein>
    <recommendedName>
        <fullName evidence="8">Mg-dependent DNase</fullName>
    </recommendedName>
</protein>
<keyword evidence="3 5" id="KW-0479">Metal-binding</keyword>
<organism evidence="6 7">
    <name type="scientific">Cochliobolus sativus (strain ND90Pr / ATCC 201652)</name>
    <name type="common">Common root rot and spot blotch fungus</name>
    <name type="synonym">Bipolaris sorokiniana</name>
    <dbReference type="NCBI Taxonomy" id="665912"/>
    <lineage>
        <taxon>Eukaryota</taxon>
        <taxon>Fungi</taxon>
        <taxon>Dikarya</taxon>
        <taxon>Ascomycota</taxon>
        <taxon>Pezizomycotina</taxon>
        <taxon>Dothideomycetes</taxon>
        <taxon>Pleosporomycetidae</taxon>
        <taxon>Pleosporales</taxon>
        <taxon>Pleosporineae</taxon>
        <taxon>Pleosporaceae</taxon>
        <taxon>Bipolaris</taxon>
    </lineage>
</organism>
<dbReference type="Proteomes" id="UP000016934">
    <property type="component" value="Unassembled WGS sequence"/>
</dbReference>
<dbReference type="EMBL" id="KB445646">
    <property type="protein sequence ID" value="EMD62681.1"/>
    <property type="molecule type" value="Genomic_DNA"/>
</dbReference>
<dbReference type="CDD" id="cd01310">
    <property type="entry name" value="TatD_DNAse"/>
    <property type="match status" value="1"/>
</dbReference>